<comment type="subcellular location">
    <subcellularLocation>
        <location evidence="2">Cell membrane</location>
        <topology evidence="2">Multi-pass membrane protein</topology>
    </subcellularLocation>
</comment>
<dbReference type="PANTHER" id="PTHR35864">
    <property type="entry name" value="ZINC METALLOPROTEASE MJ0611-RELATED"/>
    <property type="match status" value="1"/>
</dbReference>
<evidence type="ECO:0000256" key="11">
    <source>
        <dbReference type="ARBA" id="ARBA00023049"/>
    </source>
</evidence>
<reference evidence="15 16" key="1">
    <citation type="submission" date="2013-02" db="EMBL/GenBank/DDBJ databases">
        <title>Genome sequence of Clostridium saccharoperbutylacetonicum N1-4(HMT).</title>
        <authorList>
            <person name="Poehlein A."/>
            <person name="Daniel R."/>
        </authorList>
    </citation>
    <scope>NUCLEOTIDE SEQUENCE [LARGE SCALE GENOMIC DNA]</scope>
    <source>
        <strain evidence="16">N1-4(HMT)</strain>
    </source>
</reference>
<dbReference type="GO" id="GO:0005886">
    <property type="term" value="C:plasma membrane"/>
    <property type="evidence" value="ECO:0007669"/>
    <property type="project" value="UniProtKB-SubCell"/>
</dbReference>
<protein>
    <submittedName>
        <fullName evidence="15">Zn-dependent protease</fullName>
    </submittedName>
</protein>
<evidence type="ECO:0000256" key="13">
    <source>
        <dbReference type="SAM" id="Phobius"/>
    </source>
</evidence>
<dbReference type="STRING" id="36745.CLSAP_11050"/>
<evidence type="ECO:0000256" key="12">
    <source>
        <dbReference type="ARBA" id="ARBA00023136"/>
    </source>
</evidence>
<dbReference type="CDD" id="cd06158">
    <property type="entry name" value="S2P-M50_like_1"/>
    <property type="match status" value="1"/>
</dbReference>
<keyword evidence="11" id="KW-0482">Metalloprotease</keyword>
<evidence type="ECO:0000256" key="1">
    <source>
        <dbReference type="ARBA" id="ARBA00001947"/>
    </source>
</evidence>
<dbReference type="AlphaFoldDB" id="M1MTI9"/>
<feature type="transmembrane region" description="Helical" evidence="13">
    <location>
        <begin position="14"/>
        <end position="34"/>
    </location>
</feature>
<comment type="similarity">
    <text evidence="3">Belongs to the peptidase M50B family.</text>
</comment>
<dbReference type="OrthoDB" id="9800627at2"/>
<feature type="transmembrane region" description="Helical" evidence="13">
    <location>
        <begin position="135"/>
        <end position="162"/>
    </location>
</feature>
<name>M1MTI9_9CLOT</name>
<proteinExistence type="inferred from homology"/>
<keyword evidence="7" id="KW-0479">Metal-binding</keyword>
<evidence type="ECO:0000313" key="15">
    <source>
        <dbReference type="EMBL" id="AGF54877.1"/>
    </source>
</evidence>
<evidence type="ECO:0000256" key="10">
    <source>
        <dbReference type="ARBA" id="ARBA00022989"/>
    </source>
</evidence>
<evidence type="ECO:0000256" key="4">
    <source>
        <dbReference type="ARBA" id="ARBA00022475"/>
    </source>
</evidence>
<dbReference type="Pfam" id="PF02163">
    <property type="entry name" value="Peptidase_M50"/>
    <property type="match status" value="1"/>
</dbReference>
<dbReference type="GO" id="GO:0046872">
    <property type="term" value="F:metal ion binding"/>
    <property type="evidence" value="ECO:0007669"/>
    <property type="project" value="UniProtKB-KW"/>
</dbReference>
<comment type="cofactor">
    <cofactor evidence="1">
        <name>Zn(2+)</name>
        <dbReference type="ChEBI" id="CHEBI:29105"/>
    </cofactor>
</comment>
<accession>M1MTI9</accession>
<keyword evidence="4" id="KW-1003">Cell membrane</keyword>
<keyword evidence="5 15" id="KW-0645">Protease</keyword>
<evidence type="ECO:0000259" key="14">
    <source>
        <dbReference type="Pfam" id="PF02163"/>
    </source>
</evidence>
<evidence type="ECO:0000256" key="3">
    <source>
        <dbReference type="ARBA" id="ARBA00007931"/>
    </source>
</evidence>
<gene>
    <name evidence="15" type="ORF">Cspa_c11010</name>
</gene>
<evidence type="ECO:0000313" key="16">
    <source>
        <dbReference type="Proteomes" id="UP000011728"/>
    </source>
</evidence>
<feature type="transmembrane region" description="Helical" evidence="13">
    <location>
        <begin position="183"/>
        <end position="208"/>
    </location>
</feature>
<keyword evidence="12 13" id="KW-0472">Membrane</keyword>
<dbReference type="InterPro" id="IPR052348">
    <property type="entry name" value="Metallopeptidase_M50B"/>
</dbReference>
<dbReference type="PATRIC" id="fig|931276.5.peg.1058"/>
<keyword evidence="16" id="KW-1185">Reference proteome</keyword>
<feature type="domain" description="Peptidase M50" evidence="14">
    <location>
        <begin position="17"/>
        <end position="176"/>
    </location>
</feature>
<dbReference type="eggNOG" id="COG1994">
    <property type="taxonomic scope" value="Bacteria"/>
</dbReference>
<evidence type="ECO:0000256" key="2">
    <source>
        <dbReference type="ARBA" id="ARBA00004651"/>
    </source>
</evidence>
<dbReference type="PANTHER" id="PTHR35864:SF1">
    <property type="entry name" value="ZINC METALLOPROTEASE YWHC-RELATED"/>
    <property type="match status" value="1"/>
</dbReference>
<keyword evidence="9" id="KW-0862">Zinc</keyword>
<dbReference type="EMBL" id="CP004121">
    <property type="protein sequence ID" value="AGF54877.1"/>
    <property type="molecule type" value="Genomic_DNA"/>
</dbReference>
<dbReference type="RefSeq" id="WP_015391202.1">
    <property type="nucleotide sequence ID" value="NC_020291.1"/>
</dbReference>
<dbReference type="Proteomes" id="UP000011728">
    <property type="component" value="Chromosome"/>
</dbReference>
<keyword evidence="8" id="KW-0378">Hydrolase</keyword>
<dbReference type="GO" id="GO:0006508">
    <property type="term" value="P:proteolysis"/>
    <property type="evidence" value="ECO:0007669"/>
    <property type="project" value="UniProtKB-KW"/>
</dbReference>
<keyword evidence="10 13" id="KW-1133">Transmembrane helix</keyword>
<evidence type="ECO:0000256" key="6">
    <source>
        <dbReference type="ARBA" id="ARBA00022692"/>
    </source>
</evidence>
<evidence type="ECO:0000256" key="9">
    <source>
        <dbReference type="ARBA" id="ARBA00022833"/>
    </source>
</evidence>
<keyword evidence="6 13" id="KW-0812">Transmembrane</keyword>
<evidence type="ECO:0000256" key="8">
    <source>
        <dbReference type="ARBA" id="ARBA00022801"/>
    </source>
</evidence>
<evidence type="ECO:0000256" key="5">
    <source>
        <dbReference type="ARBA" id="ARBA00022670"/>
    </source>
</evidence>
<dbReference type="InterPro" id="IPR044537">
    <property type="entry name" value="Rip2-like"/>
</dbReference>
<dbReference type="KEGG" id="csr:Cspa_c11010"/>
<evidence type="ECO:0000256" key="7">
    <source>
        <dbReference type="ARBA" id="ARBA00022723"/>
    </source>
</evidence>
<organism evidence="15 16">
    <name type="scientific">Clostridium saccharoperbutylacetonicum N1-4(HMT)</name>
    <dbReference type="NCBI Taxonomy" id="931276"/>
    <lineage>
        <taxon>Bacteria</taxon>
        <taxon>Bacillati</taxon>
        <taxon>Bacillota</taxon>
        <taxon>Clostridia</taxon>
        <taxon>Eubacteriales</taxon>
        <taxon>Clostridiaceae</taxon>
        <taxon>Clostridium</taxon>
    </lineage>
</organism>
<feature type="transmembrane region" description="Helical" evidence="13">
    <location>
        <begin position="93"/>
        <end position="115"/>
    </location>
</feature>
<dbReference type="InterPro" id="IPR008915">
    <property type="entry name" value="Peptidase_M50"/>
</dbReference>
<sequence>MDLLNLNTSIYDKIVIIPALIVAFTVHEFAHAFVADKLGDKTPRFQGRVTLNPAAHLDPIGFILAVFFIFGWAKPVQTNPSAYKNPSKDSLKVSLAGPISNFIVAIIATVIYALFIKVFYFKLSEGVAQVLHDMIFYILSVNISIGLFNLIPVPPLDGFKIIKYFKPRIFYEFQDKFYQYQPLILIALILFGGRIIGIFSTAILNFLLRLVSVVLHVF</sequence>
<dbReference type="HOGENOM" id="CLU_086979_1_0_9"/>
<feature type="transmembrane region" description="Helical" evidence="13">
    <location>
        <begin position="54"/>
        <end position="73"/>
    </location>
</feature>
<dbReference type="GO" id="GO:0008237">
    <property type="term" value="F:metallopeptidase activity"/>
    <property type="evidence" value="ECO:0007669"/>
    <property type="project" value="UniProtKB-KW"/>
</dbReference>